<keyword evidence="1" id="KW-0677">Repeat</keyword>
<feature type="compositionally biased region" description="Acidic residues" evidence="4">
    <location>
        <begin position="150"/>
        <end position="159"/>
    </location>
</feature>
<dbReference type="SUPFAM" id="SSF47473">
    <property type="entry name" value="EF-hand"/>
    <property type="match status" value="1"/>
</dbReference>
<dbReference type="EMBL" id="BLXT01004605">
    <property type="protein sequence ID" value="GFO15356.1"/>
    <property type="molecule type" value="Genomic_DNA"/>
</dbReference>
<keyword evidence="3" id="KW-0514">Muscle protein</keyword>
<dbReference type="Gene3D" id="1.10.238.10">
    <property type="entry name" value="EF-hand"/>
    <property type="match status" value="1"/>
</dbReference>
<evidence type="ECO:0000256" key="3">
    <source>
        <dbReference type="ARBA" id="ARBA00023179"/>
    </source>
</evidence>
<reference evidence="6 7" key="1">
    <citation type="journal article" date="2021" name="Elife">
        <title>Chloroplast acquisition without the gene transfer in kleptoplastic sea slugs, Plakobranchus ocellatus.</title>
        <authorList>
            <person name="Maeda T."/>
            <person name="Takahashi S."/>
            <person name="Yoshida T."/>
            <person name="Shimamura S."/>
            <person name="Takaki Y."/>
            <person name="Nagai Y."/>
            <person name="Toyoda A."/>
            <person name="Suzuki Y."/>
            <person name="Arimoto A."/>
            <person name="Ishii H."/>
            <person name="Satoh N."/>
            <person name="Nishiyama T."/>
            <person name="Hasebe M."/>
            <person name="Maruyama T."/>
            <person name="Minagawa J."/>
            <person name="Obokata J."/>
            <person name="Shigenobu S."/>
        </authorList>
    </citation>
    <scope>NUCLEOTIDE SEQUENCE [LARGE SCALE GENOMIC DNA]</scope>
</reference>
<dbReference type="Pfam" id="PF13499">
    <property type="entry name" value="EF-hand_7"/>
    <property type="match status" value="1"/>
</dbReference>
<evidence type="ECO:0000259" key="5">
    <source>
        <dbReference type="PROSITE" id="PS50222"/>
    </source>
</evidence>
<gene>
    <name evidence="6" type="ORF">PoB_004186100</name>
</gene>
<dbReference type="InterPro" id="IPR002048">
    <property type="entry name" value="EF_hand_dom"/>
</dbReference>
<dbReference type="PANTHER" id="PTHR23048:SF59">
    <property type="entry name" value="EF-HAND SUPERFAMILY PROTEIN"/>
    <property type="match status" value="1"/>
</dbReference>
<dbReference type="SMART" id="SM00054">
    <property type="entry name" value="EFh"/>
    <property type="match status" value="4"/>
</dbReference>
<evidence type="ECO:0000256" key="4">
    <source>
        <dbReference type="SAM" id="MobiDB-lite"/>
    </source>
</evidence>
<dbReference type="CDD" id="cd00051">
    <property type="entry name" value="EFh"/>
    <property type="match status" value="1"/>
</dbReference>
<proteinExistence type="predicted"/>
<keyword evidence="2" id="KW-0106">Calcium</keyword>
<evidence type="ECO:0000313" key="6">
    <source>
        <dbReference type="EMBL" id="GFO15356.1"/>
    </source>
</evidence>
<evidence type="ECO:0000256" key="1">
    <source>
        <dbReference type="ARBA" id="ARBA00022737"/>
    </source>
</evidence>
<dbReference type="PROSITE" id="PS50222">
    <property type="entry name" value="EF_HAND_2"/>
    <property type="match status" value="2"/>
</dbReference>
<feature type="compositionally biased region" description="Basic and acidic residues" evidence="4">
    <location>
        <begin position="128"/>
        <end position="137"/>
    </location>
</feature>
<name>A0AAV4AW82_9GAST</name>
<feature type="domain" description="EF-hand" evidence="5">
    <location>
        <begin position="372"/>
        <end position="407"/>
    </location>
</feature>
<dbReference type="GO" id="GO:0005509">
    <property type="term" value="F:calcium ion binding"/>
    <property type="evidence" value="ECO:0007669"/>
    <property type="project" value="InterPro"/>
</dbReference>
<feature type="domain" description="EF-hand" evidence="5">
    <location>
        <begin position="298"/>
        <end position="333"/>
    </location>
</feature>
<dbReference type="InterPro" id="IPR050230">
    <property type="entry name" value="CALM/Myosin/TropC-like"/>
</dbReference>
<dbReference type="InterPro" id="IPR011992">
    <property type="entry name" value="EF-hand-dom_pair"/>
</dbReference>
<dbReference type="AlphaFoldDB" id="A0AAV4AW82"/>
<dbReference type="PANTHER" id="PTHR23048">
    <property type="entry name" value="MYOSIN LIGHT CHAIN 1, 3"/>
    <property type="match status" value="1"/>
</dbReference>
<evidence type="ECO:0000256" key="2">
    <source>
        <dbReference type="ARBA" id="ARBA00022837"/>
    </source>
</evidence>
<keyword evidence="7" id="KW-1185">Reference proteome</keyword>
<sequence length="450" mass="52013">MSTCMAFEYLMYCLQELYRLSVVNSTKSALDKTQTVQNDLNVDIRSFLFCIKHVLDEIISGFHALHQRKEIWACFHRVWCGPHHTDCGKRKTSHAPVLLKWQVDFVAAHVAHVEFKINLPQTYTKQKSMTEKKEKKTASFKSQPELQEYASEENDETVDEEAKKRRDILRKELASMATREENAKARWREKREKERRKAVAKMHKERVEKGISILPGSDESKISIRKVMKDEETIALKSKIEKLQFENKKIQSYIDHKLGISALPRGEELLALAEDFYSNEHVPNEQLPEKIRRALTSEEIQDLRRVFELFDAKSKGYIIAQDLKRAAAMLGFTAKRKVFHEMIDDIPSSRKGRVTFVAFLEFVIKIQGDGADPYDEMKQFFMLLDRDDKGFVTFKDLRHAADELKIPLSNNAIRDMMSEADPLGHGKIRLEDIVSVLGQSGTFRSLMPAT</sequence>
<accession>A0AAV4AW82</accession>
<evidence type="ECO:0000313" key="7">
    <source>
        <dbReference type="Proteomes" id="UP000735302"/>
    </source>
</evidence>
<dbReference type="GO" id="GO:0016460">
    <property type="term" value="C:myosin II complex"/>
    <property type="evidence" value="ECO:0007669"/>
    <property type="project" value="TreeGrafter"/>
</dbReference>
<dbReference type="Proteomes" id="UP000735302">
    <property type="component" value="Unassembled WGS sequence"/>
</dbReference>
<organism evidence="6 7">
    <name type="scientific">Plakobranchus ocellatus</name>
    <dbReference type="NCBI Taxonomy" id="259542"/>
    <lineage>
        <taxon>Eukaryota</taxon>
        <taxon>Metazoa</taxon>
        <taxon>Spiralia</taxon>
        <taxon>Lophotrochozoa</taxon>
        <taxon>Mollusca</taxon>
        <taxon>Gastropoda</taxon>
        <taxon>Heterobranchia</taxon>
        <taxon>Euthyneura</taxon>
        <taxon>Panpulmonata</taxon>
        <taxon>Sacoglossa</taxon>
        <taxon>Placobranchoidea</taxon>
        <taxon>Plakobranchidae</taxon>
        <taxon>Plakobranchus</taxon>
    </lineage>
</organism>
<dbReference type="FunFam" id="1.10.238.10:FF:000001">
    <property type="entry name" value="Calmodulin 1"/>
    <property type="match status" value="1"/>
</dbReference>
<feature type="region of interest" description="Disordered" evidence="4">
    <location>
        <begin position="125"/>
        <end position="163"/>
    </location>
</feature>
<comment type="caution">
    <text evidence="6">The sequence shown here is derived from an EMBL/GenBank/DDBJ whole genome shotgun (WGS) entry which is preliminary data.</text>
</comment>
<protein>
    <submittedName>
        <fullName evidence="6">Caltractin</fullName>
    </submittedName>
</protein>